<gene>
    <name evidence="1" type="ORF">E8E13_005427</name>
</gene>
<accession>A0A9P4TDK9</accession>
<evidence type="ECO:0000313" key="2">
    <source>
        <dbReference type="Proteomes" id="UP000801428"/>
    </source>
</evidence>
<dbReference type="OrthoDB" id="3691338at2759"/>
<reference evidence="1" key="1">
    <citation type="submission" date="2019-04" db="EMBL/GenBank/DDBJ databases">
        <title>Sequencing of skin fungus with MAO and IRED activity.</title>
        <authorList>
            <person name="Marsaioli A.J."/>
            <person name="Bonatto J.M.C."/>
            <person name="Reis Junior O."/>
        </authorList>
    </citation>
    <scope>NUCLEOTIDE SEQUENCE</scope>
    <source>
        <strain evidence="1">30M1</strain>
    </source>
</reference>
<evidence type="ECO:0000313" key="1">
    <source>
        <dbReference type="EMBL" id="KAF3001872.1"/>
    </source>
</evidence>
<organism evidence="1 2">
    <name type="scientific">Curvularia kusanoi</name>
    <name type="common">Cochliobolus kusanoi</name>
    <dbReference type="NCBI Taxonomy" id="90978"/>
    <lineage>
        <taxon>Eukaryota</taxon>
        <taxon>Fungi</taxon>
        <taxon>Dikarya</taxon>
        <taxon>Ascomycota</taxon>
        <taxon>Pezizomycotina</taxon>
        <taxon>Dothideomycetes</taxon>
        <taxon>Pleosporomycetidae</taxon>
        <taxon>Pleosporales</taxon>
        <taxon>Pleosporineae</taxon>
        <taxon>Pleosporaceae</taxon>
        <taxon>Curvularia</taxon>
    </lineage>
</organism>
<comment type="caution">
    <text evidence="1">The sequence shown here is derived from an EMBL/GenBank/DDBJ whole genome shotgun (WGS) entry which is preliminary data.</text>
</comment>
<dbReference type="AlphaFoldDB" id="A0A9P4TDK9"/>
<name>A0A9P4TDK9_CURKU</name>
<sequence length="162" mass="18344">MLETFSKVLSLSAPKFEVAGAHLKRDATVQLIEVCKALICCLKAQSVSIDELPNLPDERLPRTMRLIQNRHIDIQNHVATIVSGTGLATASWVCEFSDARTAMEGKVRCINRQSKLVNWRVAARRYWPIMIETYEWLSPLTSQLQEEAEQALQEQQVRPPTA</sequence>
<proteinExistence type="predicted"/>
<protein>
    <submittedName>
        <fullName evidence="1">Uncharacterized protein</fullName>
    </submittedName>
</protein>
<dbReference type="Proteomes" id="UP000801428">
    <property type="component" value="Unassembled WGS sequence"/>
</dbReference>
<dbReference type="EMBL" id="SWKU01000012">
    <property type="protein sequence ID" value="KAF3001872.1"/>
    <property type="molecule type" value="Genomic_DNA"/>
</dbReference>
<keyword evidence="2" id="KW-1185">Reference proteome</keyword>